<comment type="caution">
    <text evidence="1">The sequence shown here is derived from an EMBL/GenBank/DDBJ whole genome shotgun (WGS) entry which is preliminary data.</text>
</comment>
<reference evidence="1" key="1">
    <citation type="submission" date="2018-11" db="EMBL/GenBank/DDBJ databases">
        <title>The sequence and de novo assembly of Larimichthys crocea genome using PacBio and Hi-C technologies.</title>
        <authorList>
            <person name="Xu P."/>
            <person name="Chen B."/>
            <person name="Zhou Z."/>
            <person name="Ke Q."/>
            <person name="Wu Y."/>
            <person name="Bai H."/>
            <person name="Pu F."/>
        </authorList>
    </citation>
    <scope>NUCLEOTIDE SEQUENCE</scope>
    <source>
        <tissue evidence="1">Muscle</tissue>
    </source>
</reference>
<dbReference type="EMBL" id="CM011677">
    <property type="protein sequence ID" value="TMS20111.1"/>
    <property type="molecule type" value="Genomic_DNA"/>
</dbReference>
<evidence type="ECO:0000313" key="2">
    <source>
        <dbReference type="Proteomes" id="UP000793456"/>
    </source>
</evidence>
<keyword evidence="2" id="KW-1185">Reference proteome</keyword>
<gene>
    <name evidence="1" type="ORF">E3U43_006604</name>
</gene>
<name>A0ACD3RKR5_LARCR</name>
<protein>
    <submittedName>
        <fullName evidence="1">Uncharacterized protein</fullName>
    </submittedName>
</protein>
<evidence type="ECO:0000313" key="1">
    <source>
        <dbReference type="EMBL" id="TMS20111.1"/>
    </source>
</evidence>
<dbReference type="Proteomes" id="UP000793456">
    <property type="component" value="Chromosome IV"/>
</dbReference>
<sequence length="119" mass="12995">MPVKKRSAASSASSKGKGKASPAHEDTPGHPDDIFPMVLTSATQELFGCLADEDVTGENPYKLLKKDDIIQDIKTRAAVSDFSPVKQIVLDYPEDELLLVFDSDFRLRSVLLPGCDTRS</sequence>
<proteinExistence type="predicted"/>
<accession>A0ACD3RKR5</accession>
<organism evidence="1 2">
    <name type="scientific">Larimichthys crocea</name>
    <name type="common">Large yellow croaker</name>
    <name type="synonym">Pseudosciaena crocea</name>
    <dbReference type="NCBI Taxonomy" id="215358"/>
    <lineage>
        <taxon>Eukaryota</taxon>
        <taxon>Metazoa</taxon>
        <taxon>Chordata</taxon>
        <taxon>Craniata</taxon>
        <taxon>Vertebrata</taxon>
        <taxon>Euteleostomi</taxon>
        <taxon>Actinopterygii</taxon>
        <taxon>Neopterygii</taxon>
        <taxon>Teleostei</taxon>
        <taxon>Neoteleostei</taxon>
        <taxon>Acanthomorphata</taxon>
        <taxon>Eupercaria</taxon>
        <taxon>Sciaenidae</taxon>
        <taxon>Larimichthys</taxon>
    </lineage>
</organism>